<dbReference type="GeneTree" id="ENSGT00910000147717"/>
<dbReference type="InParanoid" id="A0A3Q2LIB4"/>
<evidence type="ECO:0000313" key="1">
    <source>
        <dbReference type="Ensembl" id="ENSECAP00000040841.1"/>
    </source>
</evidence>
<sequence>MFTMLCINGTTPCPLPRTFPLGCMIFFFFKNTWKQGLLQGWLGARPIHLLGCLPRPLPWCPFPLPCARCSVVYISSPRHGAHAPRDMILSLVLAPGALYKELGEGGGTGNGNRAVAGSEIGAG</sequence>
<evidence type="ECO:0000313" key="2">
    <source>
        <dbReference type="Proteomes" id="UP000002281"/>
    </source>
</evidence>
<name>A0A3Q2LIB4_HORSE</name>
<accession>A0A3Q2LIB4</accession>
<protein>
    <submittedName>
        <fullName evidence="1">Uncharacterized protein</fullName>
    </submittedName>
</protein>
<reference evidence="1 2" key="1">
    <citation type="journal article" date="2009" name="Science">
        <title>Genome sequence, comparative analysis, and population genetics of the domestic horse.</title>
        <authorList>
            <consortium name="Broad Institute Genome Sequencing Platform"/>
            <consortium name="Broad Institute Whole Genome Assembly Team"/>
            <person name="Wade C.M."/>
            <person name="Giulotto E."/>
            <person name="Sigurdsson S."/>
            <person name="Zoli M."/>
            <person name="Gnerre S."/>
            <person name="Imsland F."/>
            <person name="Lear T.L."/>
            <person name="Adelson D.L."/>
            <person name="Bailey E."/>
            <person name="Bellone R.R."/>
            <person name="Bloecker H."/>
            <person name="Distl O."/>
            <person name="Edgar R.C."/>
            <person name="Garber M."/>
            <person name="Leeb T."/>
            <person name="Mauceli E."/>
            <person name="MacLeod J.N."/>
            <person name="Penedo M.C.T."/>
            <person name="Raison J.M."/>
            <person name="Sharpe T."/>
            <person name="Vogel J."/>
            <person name="Andersson L."/>
            <person name="Antczak D.F."/>
            <person name="Biagi T."/>
            <person name="Binns M.M."/>
            <person name="Chowdhary B.P."/>
            <person name="Coleman S.J."/>
            <person name="Della Valle G."/>
            <person name="Fryc S."/>
            <person name="Guerin G."/>
            <person name="Hasegawa T."/>
            <person name="Hill E.W."/>
            <person name="Jurka J."/>
            <person name="Kiialainen A."/>
            <person name="Lindgren G."/>
            <person name="Liu J."/>
            <person name="Magnani E."/>
            <person name="Mickelson J.R."/>
            <person name="Murray J."/>
            <person name="Nergadze S.G."/>
            <person name="Onofrio R."/>
            <person name="Pedroni S."/>
            <person name="Piras M.F."/>
            <person name="Raudsepp T."/>
            <person name="Rocchi M."/>
            <person name="Roeed K.H."/>
            <person name="Ryder O.A."/>
            <person name="Searle S."/>
            <person name="Skow L."/>
            <person name="Swinburne J.E."/>
            <person name="Syvaenen A.C."/>
            <person name="Tozaki T."/>
            <person name="Valberg S.J."/>
            <person name="Vaudin M."/>
            <person name="White J.R."/>
            <person name="Zody M.C."/>
            <person name="Lander E.S."/>
            <person name="Lindblad-Toh K."/>
        </authorList>
    </citation>
    <scope>NUCLEOTIDE SEQUENCE [LARGE SCALE GENOMIC DNA]</scope>
    <source>
        <strain evidence="1 2">Thoroughbred</strain>
    </source>
</reference>
<dbReference type="Ensembl" id="ENSECAT00000060274.2">
    <property type="protein sequence ID" value="ENSECAP00000040841.1"/>
    <property type="gene ID" value="ENSECAG00000029315.2"/>
</dbReference>
<dbReference type="PaxDb" id="9796-ENSECAP00000040841"/>
<keyword evidence="2" id="KW-1185">Reference proteome</keyword>
<organism evidence="1 2">
    <name type="scientific">Equus caballus</name>
    <name type="common">Horse</name>
    <dbReference type="NCBI Taxonomy" id="9796"/>
    <lineage>
        <taxon>Eukaryota</taxon>
        <taxon>Metazoa</taxon>
        <taxon>Chordata</taxon>
        <taxon>Craniata</taxon>
        <taxon>Vertebrata</taxon>
        <taxon>Euteleostomi</taxon>
        <taxon>Mammalia</taxon>
        <taxon>Eutheria</taxon>
        <taxon>Laurasiatheria</taxon>
        <taxon>Perissodactyla</taxon>
        <taxon>Equidae</taxon>
        <taxon>Equus</taxon>
    </lineage>
</organism>
<reference evidence="1" key="2">
    <citation type="submission" date="2025-05" db="UniProtKB">
        <authorList>
            <consortium name="Ensembl"/>
        </authorList>
    </citation>
    <scope>IDENTIFICATION</scope>
    <source>
        <strain evidence="1">Thoroughbred</strain>
    </source>
</reference>
<dbReference type="OMA" id="HAPRDMI"/>
<dbReference type="Proteomes" id="UP000002281">
    <property type="component" value="Chromosome 2"/>
</dbReference>
<dbReference type="Ensembl" id="ENSECAT00000141035.1">
    <property type="protein sequence ID" value="ENSECAP00000087895.1"/>
    <property type="gene ID" value="ENSECAG00000029315.2"/>
</dbReference>
<dbReference type="AlphaFoldDB" id="A0A3Q2LIB4"/>
<dbReference type="Bgee" id="ENSECAG00000029315">
    <property type="expression patterns" value="Expressed in leukocyte and 23 other cell types or tissues"/>
</dbReference>
<proteinExistence type="predicted"/>